<name>A0A250KPA9_9GAMM</name>
<organism evidence="2 3">
    <name type="scientific">Methylocaldum marinum</name>
    <dbReference type="NCBI Taxonomy" id="1432792"/>
    <lineage>
        <taxon>Bacteria</taxon>
        <taxon>Pseudomonadati</taxon>
        <taxon>Pseudomonadota</taxon>
        <taxon>Gammaproteobacteria</taxon>
        <taxon>Methylococcales</taxon>
        <taxon>Methylococcaceae</taxon>
        <taxon>Methylocaldum</taxon>
    </lineage>
</organism>
<dbReference type="OrthoDB" id="8115730at2"/>
<dbReference type="RefSeq" id="WP_119628535.1">
    <property type="nucleotide sequence ID" value="NZ_AP017928.1"/>
</dbReference>
<dbReference type="Proteomes" id="UP000266313">
    <property type="component" value="Chromosome"/>
</dbReference>
<dbReference type="KEGG" id="mmai:sS8_0846"/>
<dbReference type="InterPro" id="IPR056091">
    <property type="entry name" value="DUF7674"/>
</dbReference>
<keyword evidence="3" id="KW-1185">Reference proteome</keyword>
<proteinExistence type="predicted"/>
<dbReference type="Pfam" id="PF24722">
    <property type="entry name" value="DUF7674"/>
    <property type="match status" value="1"/>
</dbReference>
<evidence type="ECO:0000313" key="3">
    <source>
        <dbReference type="Proteomes" id="UP000266313"/>
    </source>
</evidence>
<evidence type="ECO:0000313" key="2">
    <source>
        <dbReference type="EMBL" id="BBA32811.1"/>
    </source>
</evidence>
<protein>
    <recommendedName>
        <fullName evidence="1">DUF7674 domain-containing protein</fullName>
    </recommendedName>
</protein>
<reference evidence="2 3" key="1">
    <citation type="submission" date="2016-12" db="EMBL/GenBank/DDBJ databases">
        <title>Genome sequencing of Methylocaldum marinum.</title>
        <authorList>
            <person name="Takeuchi M."/>
            <person name="Kamagata Y."/>
            <person name="Hiraoka S."/>
            <person name="Oshima K."/>
            <person name="Hattori M."/>
            <person name="Iwasaki W."/>
        </authorList>
    </citation>
    <scope>NUCLEOTIDE SEQUENCE [LARGE SCALE GENOMIC DNA]</scope>
    <source>
        <strain evidence="2 3">S8</strain>
    </source>
</reference>
<sequence length="124" mass="13618">MEVLIESCPSFRPLWAAHLAKWGNDVLYIAAGEFAGHLLTVYRAGGDSPFPHVALAVERLHIDGSPWVKEFATVGVLEGVQNVWANGGEDPEHFGAHLLPESRRAWDALNAFWRGEKVNDAETG</sequence>
<evidence type="ECO:0000259" key="1">
    <source>
        <dbReference type="Pfam" id="PF24722"/>
    </source>
</evidence>
<gene>
    <name evidence="2" type="ORF">sS8_0846</name>
</gene>
<feature type="domain" description="DUF7674" evidence="1">
    <location>
        <begin position="2"/>
        <end position="114"/>
    </location>
</feature>
<dbReference type="EMBL" id="AP017928">
    <property type="protein sequence ID" value="BBA32811.1"/>
    <property type="molecule type" value="Genomic_DNA"/>
</dbReference>
<dbReference type="AlphaFoldDB" id="A0A250KPA9"/>
<accession>A0A250KPA9</accession>